<keyword evidence="2" id="KW-1185">Reference proteome</keyword>
<dbReference type="EnsemblMetazoa" id="G4614.1">
    <property type="protein sequence ID" value="G4614.1:cds"/>
    <property type="gene ID" value="G4614"/>
</dbReference>
<organism evidence="1 2">
    <name type="scientific">Magallana gigas</name>
    <name type="common">Pacific oyster</name>
    <name type="synonym">Crassostrea gigas</name>
    <dbReference type="NCBI Taxonomy" id="29159"/>
    <lineage>
        <taxon>Eukaryota</taxon>
        <taxon>Metazoa</taxon>
        <taxon>Spiralia</taxon>
        <taxon>Lophotrochozoa</taxon>
        <taxon>Mollusca</taxon>
        <taxon>Bivalvia</taxon>
        <taxon>Autobranchia</taxon>
        <taxon>Pteriomorphia</taxon>
        <taxon>Ostreida</taxon>
        <taxon>Ostreoidea</taxon>
        <taxon>Ostreidae</taxon>
        <taxon>Magallana</taxon>
    </lineage>
</organism>
<dbReference type="AlphaFoldDB" id="A0A8W8NBC6"/>
<evidence type="ECO:0000313" key="2">
    <source>
        <dbReference type="Proteomes" id="UP000005408"/>
    </source>
</evidence>
<dbReference type="Proteomes" id="UP000005408">
    <property type="component" value="Unassembled WGS sequence"/>
</dbReference>
<reference evidence="1" key="1">
    <citation type="submission" date="2022-08" db="UniProtKB">
        <authorList>
            <consortium name="EnsemblMetazoa"/>
        </authorList>
    </citation>
    <scope>IDENTIFICATION</scope>
    <source>
        <strain evidence="1">05x7-T-G4-1.051#20</strain>
    </source>
</reference>
<proteinExistence type="predicted"/>
<sequence>MATCIGYYDEVEREMERRFFPREVIDEYQDSFYRQYGIIPNTARPLLSDLTHQKKQREDALSIEKVLNRVKEYFREILKDCRKSIRSELLKGRLPNHVLVKAKKLLDMFKAKRKYLKKMRPEQFLTLLNDYNITTEYLRQYMLDKPKHYAKEKTDLSWCVTKQKPELTSGNRKWDISMDKLLKVEIEQEEDEEDDGFAPRKLFLSGIESFKPTPAKDEVQIMECKTIRLRR</sequence>
<name>A0A8W8NBC6_MAGGI</name>
<evidence type="ECO:0000313" key="1">
    <source>
        <dbReference type="EnsemblMetazoa" id="G4614.1:cds"/>
    </source>
</evidence>
<protein>
    <submittedName>
        <fullName evidence="1">Uncharacterized protein</fullName>
    </submittedName>
</protein>
<accession>A0A8W8NBC6</accession>